<reference evidence="1" key="2">
    <citation type="journal article" date="2023" name="Microorganisms">
        <title>Isolation and Genomic Characteristics of Cat-Borne Campylobacter felis sp. nov. and Sheep-Borne Campylobacter ovis sp. nov.</title>
        <authorList>
            <person name="Wang H."/>
            <person name="Li Y."/>
            <person name="Gu Y."/>
            <person name="Zhou G."/>
            <person name="Chen X."/>
            <person name="Zhang X."/>
            <person name="Shao Z."/>
            <person name="Zhang J."/>
            <person name="Zhang M."/>
        </authorList>
    </citation>
    <scope>NUCLEOTIDE SEQUENCE</scope>
    <source>
        <strain evidence="1">PS10</strain>
    </source>
</reference>
<organism evidence="1 2">
    <name type="scientific">Campylobacter gastrosuis</name>
    <dbReference type="NCBI Taxonomy" id="2974576"/>
    <lineage>
        <taxon>Bacteria</taxon>
        <taxon>Pseudomonadati</taxon>
        <taxon>Campylobacterota</taxon>
        <taxon>Epsilonproteobacteria</taxon>
        <taxon>Campylobacterales</taxon>
        <taxon>Campylobacteraceae</taxon>
        <taxon>Campylobacter</taxon>
    </lineage>
</organism>
<protein>
    <submittedName>
        <fullName evidence="1">Uncharacterized protein</fullName>
    </submittedName>
</protein>
<keyword evidence="2" id="KW-1185">Reference proteome</keyword>
<evidence type="ECO:0000313" key="2">
    <source>
        <dbReference type="Proteomes" id="UP001173801"/>
    </source>
</evidence>
<comment type="caution">
    <text evidence="1">The sequence shown here is derived from an EMBL/GenBank/DDBJ whole genome shotgun (WGS) entry which is preliminary data.</text>
</comment>
<accession>A0ABT7HS11</accession>
<dbReference type="RefSeq" id="WP_284938428.1">
    <property type="nucleotide sequence ID" value="NZ_JANURM010000018.1"/>
</dbReference>
<dbReference type="Proteomes" id="UP001173801">
    <property type="component" value="Unassembled WGS sequence"/>
</dbReference>
<evidence type="ECO:0000313" key="1">
    <source>
        <dbReference type="EMBL" id="MDL0089706.1"/>
    </source>
</evidence>
<reference evidence="1" key="1">
    <citation type="submission" date="2022-08" db="EMBL/GenBank/DDBJ databases">
        <authorList>
            <person name="Wang H."/>
        </authorList>
    </citation>
    <scope>NUCLEOTIDE SEQUENCE</scope>
    <source>
        <strain evidence="1">PS10</strain>
    </source>
</reference>
<sequence>MYQDSVEMAISRFKPKILVLNARGAKTIGFENESKVMGKNDVLKIAKKANHRAFRSDKRNDPKL</sequence>
<proteinExistence type="predicted"/>
<dbReference type="EMBL" id="JANURM010000018">
    <property type="protein sequence ID" value="MDL0089706.1"/>
    <property type="molecule type" value="Genomic_DNA"/>
</dbReference>
<name>A0ABT7HS11_9BACT</name>
<gene>
    <name evidence="1" type="ORF">NYG85_10075</name>
</gene>